<evidence type="ECO:0000313" key="1">
    <source>
        <dbReference type="EMBL" id="EZQ10680.1"/>
    </source>
</evidence>
<dbReference type="STRING" id="1160895.CM19_03465"/>
<organism evidence="1 2">
    <name type="scientific">Candidatus Acidianus copahuensis</name>
    <dbReference type="NCBI Taxonomy" id="1160895"/>
    <lineage>
        <taxon>Archaea</taxon>
        <taxon>Thermoproteota</taxon>
        <taxon>Thermoprotei</taxon>
        <taxon>Sulfolobales</taxon>
        <taxon>Sulfolobaceae</taxon>
        <taxon>Acidianus</taxon>
    </lineage>
</organism>
<sequence length="102" mass="11789">MFQKIFIYGKEENFMSIQVLEDEIVINFPSFEPLRLKKKDVESIEEVEPPEDVCQLVMKLREKGVIIAGSTIDGKISYYNITPGKKCKVIKMKDGRKIFVSE</sequence>
<accession>A0A031LSF9</accession>
<gene>
    <name evidence="1" type="ORF">CM19_03465</name>
</gene>
<proteinExistence type="predicted"/>
<dbReference type="Proteomes" id="UP000024332">
    <property type="component" value="Unassembled WGS sequence"/>
</dbReference>
<evidence type="ECO:0000313" key="2">
    <source>
        <dbReference type="Proteomes" id="UP000024332"/>
    </source>
</evidence>
<name>A0A031LSF9_9CREN</name>
<keyword evidence="2" id="KW-1185">Reference proteome</keyword>
<comment type="caution">
    <text evidence="1">The sequence shown here is derived from an EMBL/GenBank/DDBJ whole genome shotgun (WGS) entry which is preliminary data.</text>
</comment>
<reference evidence="1 2" key="1">
    <citation type="submission" date="2014-03" db="EMBL/GenBank/DDBJ databases">
        <title>Draft genome sequence of the novel thermoacidophilic archaea Acidianus copahuensis ALE1 strain, isolated from Copahue volcanic area in Neuquen Argentina.</title>
        <authorList>
            <person name="Urbieta M.S."/>
            <person name="Rascovan N."/>
            <person name="Castro C."/>
            <person name="Revale S."/>
            <person name="Giaveno M.A."/>
            <person name="Vazquez M.P."/>
            <person name="Donati E.R."/>
        </authorList>
    </citation>
    <scope>NUCLEOTIDE SEQUENCE [LARGE SCALE GENOMIC DNA]</scope>
    <source>
        <strain evidence="1 2">ALE1</strain>
    </source>
</reference>
<dbReference type="AlphaFoldDB" id="A0A031LSF9"/>
<dbReference type="EMBL" id="JFZT01000020">
    <property type="protein sequence ID" value="EZQ10680.1"/>
    <property type="molecule type" value="Genomic_DNA"/>
</dbReference>
<protein>
    <submittedName>
        <fullName evidence="1">Uncharacterized protein</fullName>
    </submittedName>
</protein>